<evidence type="ECO:0000313" key="11">
    <source>
        <dbReference type="Proteomes" id="UP000887013"/>
    </source>
</evidence>
<proteinExistence type="inferred from homology"/>
<dbReference type="SUPFAM" id="SSF46785">
    <property type="entry name" value="Winged helix' DNA-binding domain"/>
    <property type="match status" value="1"/>
</dbReference>
<accession>A0A8X6PVZ7</accession>
<comment type="similarity">
    <text evidence="7">Belongs to the histone H1/H5 family.</text>
</comment>
<evidence type="ECO:0000256" key="8">
    <source>
        <dbReference type="SAM" id="MobiDB-lite"/>
    </source>
</evidence>
<dbReference type="OrthoDB" id="10070354at2759"/>
<sequence>MNFKKKSSEKPMATRNAKHPKVSEMVVLSIAMLNDRNGSSYRAIKKYISSNFNVDEKKIAAYIKRYIYTAVASGIIIQTKGKGVQGSFRLGGNMKLKMSELLKVSNSSKAVTSSAEKCGAPSKNSRKLKKT</sequence>
<dbReference type="InterPro" id="IPR005818">
    <property type="entry name" value="Histone_H1/H5_H15"/>
</dbReference>
<evidence type="ECO:0000256" key="6">
    <source>
        <dbReference type="ARBA" id="ARBA00023242"/>
    </source>
</evidence>
<dbReference type="InterPro" id="IPR036390">
    <property type="entry name" value="WH_DNA-bd_sf"/>
</dbReference>
<dbReference type="EMBL" id="BMAW01119744">
    <property type="protein sequence ID" value="GFT86197.1"/>
    <property type="molecule type" value="Genomic_DNA"/>
</dbReference>
<dbReference type="PROSITE" id="PS51504">
    <property type="entry name" value="H15"/>
    <property type="match status" value="1"/>
</dbReference>
<evidence type="ECO:0000256" key="2">
    <source>
        <dbReference type="ARBA" id="ARBA00004123"/>
    </source>
</evidence>
<dbReference type="SMART" id="SM00526">
    <property type="entry name" value="H15"/>
    <property type="match status" value="1"/>
</dbReference>
<reference evidence="10" key="1">
    <citation type="submission" date="2020-08" db="EMBL/GenBank/DDBJ databases">
        <title>Multicomponent nature underlies the extraordinary mechanical properties of spider dragline silk.</title>
        <authorList>
            <person name="Kono N."/>
            <person name="Nakamura H."/>
            <person name="Mori M."/>
            <person name="Yoshida Y."/>
            <person name="Ohtoshi R."/>
            <person name="Malay A.D."/>
            <person name="Moran D.A.P."/>
            <person name="Tomita M."/>
            <person name="Numata K."/>
            <person name="Arakawa K."/>
        </authorList>
    </citation>
    <scope>NUCLEOTIDE SEQUENCE</scope>
</reference>
<keyword evidence="6 7" id="KW-0539">Nucleus</keyword>
<comment type="subcellular location">
    <subcellularLocation>
        <location evidence="3">Chromosome</location>
    </subcellularLocation>
    <subcellularLocation>
        <location evidence="2 7">Nucleus</location>
    </subcellularLocation>
</comment>
<dbReference type="InterPro" id="IPR005819">
    <property type="entry name" value="H1/H5"/>
</dbReference>
<dbReference type="FunFam" id="1.10.10.10:FF:000140">
    <property type="entry name" value="Histone H1.0"/>
    <property type="match status" value="1"/>
</dbReference>
<evidence type="ECO:0000313" key="10">
    <source>
        <dbReference type="EMBL" id="GFT86197.1"/>
    </source>
</evidence>
<name>A0A8X6PVZ7_NEPPI</name>
<protein>
    <submittedName>
        <fullName evidence="10">Late histone H1</fullName>
    </submittedName>
</protein>
<evidence type="ECO:0000256" key="5">
    <source>
        <dbReference type="ARBA" id="ARBA00023125"/>
    </source>
</evidence>
<keyword evidence="4 7" id="KW-0158">Chromosome</keyword>
<dbReference type="PANTHER" id="PTHR11467:SF20">
    <property type="entry name" value="H15 DOMAIN-CONTAINING PROTEIN-RELATED"/>
    <property type="match status" value="1"/>
</dbReference>
<dbReference type="InterPro" id="IPR036388">
    <property type="entry name" value="WH-like_DNA-bd_sf"/>
</dbReference>
<dbReference type="GO" id="GO:0005634">
    <property type="term" value="C:nucleus"/>
    <property type="evidence" value="ECO:0007669"/>
    <property type="project" value="UniProtKB-SubCell"/>
</dbReference>
<dbReference type="Pfam" id="PF00538">
    <property type="entry name" value="Linker_histone"/>
    <property type="match status" value="1"/>
</dbReference>
<evidence type="ECO:0000259" key="9">
    <source>
        <dbReference type="PROSITE" id="PS51504"/>
    </source>
</evidence>
<dbReference type="GO" id="GO:0000786">
    <property type="term" value="C:nucleosome"/>
    <property type="evidence" value="ECO:0007669"/>
    <property type="project" value="InterPro"/>
</dbReference>
<dbReference type="PRINTS" id="PR00624">
    <property type="entry name" value="HISTONEH5"/>
</dbReference>
<evidence type="ECO:0000256" key="7">
    <source>
        <dbReference type="RuleBase" id="RU003894"/>
    </source>
</evidence>
<gene>
    <name evidence="10" type="primary">NCL1_48914</name>
    <name evidence="10" type="ORF">NPIL_539861</name>
</gene>
<dbReference type="GO" id="GO:0031492">
    <property type="term" value="F:nucleosomal DNA binding"/>
    <property type="evidence" value="ECO:0007669"/>
    <property type="project" value="TreeGrafter"/>
</dbReference>
<dbReference type="GO" id="GO:0030527">
    <property type="term" value="F:structural constituent of chromatin"/>
    <property type="evidence" value="ECO:0007669"/>
    <property type="project" value="InterPro"/>
</dbReference>
<evidence type="ECO:0000256" key="3">
    <source>
        <dbReference type="ARBA" id="ARBA00004286"/>
    </source>
</evidence>
<evidence type="ECO:0000256" key="1">
    <source>
        <dbReference type="ARBA" id="ARBA00002809"/>
    </source>
</evidence>
<keyword evidence="11" id="KW-1185">Reference proteome</keyword>
<comment type="caution">
    <text evidence="10">The sequence shown here is derived from an EMBL/GenBank/DDBJ whole genome shotgun (WGS) entry which is preliminary data.</text>
</comment>
<dbReference type="AlphaFoldDB" id="A0A8X6PVZ7"/>
<dbReference type="GO" id="GO:0006334">
    <property type="term" value="P:nucleosome assembly"/>
    <property type="evidence" value="ECO:0007669"/>
    <property type="project" value="InterPro"/>
</dbReference>
<dbReference type="Gene3D" id="1.10.10.10">
    <property type="entry name" value="Winged helix-like DNA-binding domain superfamily/Winged helix DNA-binding domain"/>
    <property type="match status" value="1"/>
</dbReference>
<keyword evidence="5 7" id="KW-0238">DNA-binding</keyword>
<dbReference type="PANTHER" id="PTHR11467">
    <property type="entry name" value="HISTONE H1"/>
    <property type="match status" value="1"/>
</dbReference>
<comment type="function">
    <text evidence="1">Histones H1 are necessary for the condensation of nucleosome chains into higher-order structures.</text>
</comment>
<feature type="domain" description="H15" evidence="9">
    <location>
        <begin position="18"/>
        <end position="92"/>
    </location>
</feature>
<dbReference type="Proteomes" id="UP000887013">
    <property type="component" value="Unassembled WGS sequence"/>
</dbReference>
<evidence type="ECO:0000256" key="4">
    <source>
        <dbReference type="ARBA" id="ARBA00022454"/>
    </source>
</evidence>
<feature type="region of interest" description="Disordered" evidence="8">
    <location>
        <begin position="108"/>
        <end position="131"/>
    </location>
</feature>
<dbReference type="GO" id="GO:0003690">
    <property type="term" value="F:double-stranded DNA binding"/>
    <property type="evidence" value="ECO:0007669"/>
    <property type="project" value="TreeGrafter"/>
</dbReference>
<dbReference type="CDD" id="cd00073">
    <property type="entry name" value="H15"/>
    <property type="match status" value="1"/>
</dbReference>
<dbReference type="GO" id="GO:0030261">
    <property type="term" value="P:chromosome condensation"/>
    <property type="evidence" value="ECO:0007669"/>
    <property type="project" value="TreeGrafter"/>
</dbReference>
<organism evidence="10 11">
    <name type="scientific">Nephila pilipes</name>
    <name type="common">Giant wood spider</name>
    <name type="synonym">Nephila maculata</name>
    <dbReference type="NCBI Taxonomy" id="299642"/>
    <lineage>
        <taxon>Eukaryota</taxon>
        <taxon>Metazoa</taxon>
        <taxon>Ecdysozoa</taxon>
        <taxon>Arthropoda</taxon>
        <taxon>Chelicerata</taxon>
        <taxon>Arachnida</taxon>
        <taxon>Araneae</taxon>
        <taxon>Araneomorphae</taxon>
        <taxon>Entelegynae</taxon>
        <taxon>Araneoidea</taxon>
        <taxon>Nephilidae</taxon>
        <taxon>Nephila</taxon>
    </lineage>
</organism>
<dbReference type="GO" id="GO:0045910">
    <property type="term" value="P:negative regulation of DNA recombination"/>
    <property type="evidence" value="ECO:0007669"/>
    <property type="project" value="TreeGrafter"/>
</dbReference>